<dbReference type="Proteomes" id="UP000026961">
    <property type="component" value="Chromosome 6"/>
</dbReference>
<dbReference type="EnsemblPlants" id="OGLUM06G09500.1">
    <property type="protein sequence ID" value="OGLUM06G09500.1"/>
    <property type="gene ID" value="OGLUM06G09500"/>
</dbReference>
<keyword evidence="2" id="KW-1185">Reference proteome</keyword>
<reference evidence="1" key="1">
    <citation type="submission" date="2015-04" db="UniProtKB">
        <authorList>
            <consortium name="EnsemblPlants"/>
        </authorList>
    </citation>
    <scope>IDENTIFICATION</scope>
</reference>
<name>A0A0E0A7D2_9ORYZ</name>
<proteinExistence type="predicted"/>
<accession>A0A0E0A7D2</accession>
<evidence type="ECO:0000313" key="2">
    <source>
        <dbReference type="Proteomes" id="UP000026961"/>
    </source>
</evidence>
<evidence type="ECO:0000313" key="1">
    <source>
        <dbReference type="EnsemblPlants" id="OGLUM06G09500.1"/>
    </source>
</evidence>
<dbReference type="AlphaFoldDB" id="A0A0E0A7D2"/>
<reference evidence="1" key="2">
    <citation type="submission" date="2018-05" db="EMBL/GenBank/DDBJ databases">
        <title>OgluRS3 (Oryza glumaepatula Reference Sequence Version 3).</title>
        <authorList>
            <person name="Zhang J."/>
            <person name="Kudrna D."/>
            <person name="Lee S."/>
            <person name="Talag J."/>
            <person name="Welchert J."/>
            <person name="Wing R.A."/>
        </authorList>
    </citation>
    <scope>NUCLEOTIDE SEQUENCE [LARGE SCALE GENOMIC DNA]</scope>
</reference>
<protein>
    <submittedName>
        <fullName evidence="1">Uncharacterized protein</fullName>
    </submittedName>
</protein>
<dbReference type="Gramene" id="OGLUM06G09500.1">
    <property type="protein sequence ID" value="OGLUM06G09500.1"/>
    <property type="gene ID" value="OGLUM06G09500"/>
</dbReference>
<organism evidence="1">
    <name type="scientific">Oryza glumipatula</name>
    <dbReference type="NCBI Taxonomy" id="40148"/>
    <lineage>
        <taxon>Eukaryota</taxon>
        <taxon>Viridiplantae</taxon>
        <taxon>Streptophyta</taxon>
        <taxon>Embryophyta</taxon>
        <taxon>Tracheophyta</taxon>
        <taxon>Spermatophyta</taxon>
        <taxon>Magnoliopsida</taxon>
        <taxon>Liliopsida</taxon>
        <taxon>Poales</taxon>
        <taxon>Poaceae</taxon>
        <taxon>BOP clade</taxon>
        <taxon>Oryzoideae</taxon>
        <taxon>Oryzeae</taxon>
        <taxon>Oryzinae</taxon>
        <taxon>Oryza</taxon>
    </lineage>
</organism>
<dbReference type="HOGENOM" id="CLU_1512862_0_0_1"/>
<sequence length="178" mass="18520">MAVAARCSAATVAVSPRSAPPRPNLEGGRRWWSWQLAVSAGDGGGGHGGGVGAVAGCFGGGGRRGSGCIGGGDDLRRRRLALATSDNDSSDGDRLAVAMTEEATTMSMDATVAGDVVQTVAGDSKWRRGRRWLPGESPLLALLSPNGRRRRFSVASFLEDVILAYPRWGDLVCVPLLV</sequence>